<protein>
    <recommendedName>
        <fullName evidence="8">4-hydroxybenzoate polyprenyltransferase</fullName>
    </recommendedName>
</protein>
<keyword evidence="3 5" id="KW-1133">Transmembrane helix</keyword>
<reference evidence="7" key="1">
    <citation type="journal article" date="2019" name="Int. J. Syst. Evol. Microbiol.">
        <title>The Global Catalogue of Microorganisms (GCM) 10K type strain sequencing project: providing services to taxonomists for standard genome sequencing and annotation.</title>
        <authorList>
            <consortium name="The Broad Institute Genomics Platform"/>
            <consortium name="The Broad Institute Genome Sequencing Center for Infectious Disease"/>
            <person name="Wu L."/>
            <person name="Ma J."/>
        </authorList>
    </citation>
    <scope>NUCLEOTIDE SEQUENCE [LARGE SCALE GENOMIC DNA]</scope>
    <source>
        <strain evidence="7">JCM 18459</strain>
    </source>
</reference>
<feature type="transmembrane region" description="Helical" evidence="5">
    <location>
        <begin position="210"/>
        <end position="229"/>
    </location>
</feature>
<evidence type="ECO:0000256" key="4">
    <source>
        <dbReference type="ARBA" id="ARBA00023136"/>
    </source>
</evidence>
<comment type="subcellular location">
    <subcellularLocation>
        <location evidence="1">Membrane</location>
        <topology evidence="1">Multi-pass membrane protein</topology>
    </subcellularLocation>
</comment>
<dbReference type="InterPro" id="IPR000537">
    <property type="entry name" value="UbiA_prenyltransferase"/>
</dbReference>
<feature type="transmembrane region" description="Helical" evidence="5">
    <location>
        <begin position="94"/>
        <end position="112"/>
    </location>
</feature>
<sequence>MTTSVVRGPARAGGRLGALAAACHPGPAVAVTLVAGLLAVAADAGAVRVALVVAAVGCGQLTIGWGNDLLDVERDRATGRRDKPLAAGGLDPRFVVRCLAVAGLACVALSLACGWRSAAVHLLLVVAMGHLYNLGLKATAWSWAPYAVAFGSLPAVASLAADPARWPAWWLLAAGAALGVGAHLVNALPDLDDDLRSGVRGLPHRLGERGSRLLAVALLAAGSAAAALGPAGAPPAWVVGVLVVAAALLVVAAVGRGRVPFRAAVGLAVLDVVLLVAGS</sequence>
<evidence type="ECO:0000256" key="5">
    <source>
        <dbReference type="SAM" id="Phobius"/>
    </source>
</evidence>
<evidence type="ECO:0000256" key="3">
    <source>
        <dbReference type="ARBA" id="ARBA00022989"/>
    </source>
</evidence>
<keyword evidence="2 5" id="KW-0812">Transmembrane</keyword>
<evidence type="ECO:0008006" key="8">
    <source>
        <dbReference type="Google" id="ProtNLM"/>
    </source>
</evidence>
<accession>A0ABP9PK33</accession>
<name>A0ABP9PK33_9ACTN</name>
<evidence type="ECO:0000256" key="2">
    <source>
        <dbReference type="ARBA" id="ARBA00022692"/>
    </source>
</evidence>
<keyword evidence="7" id="KW-1185">Reference proteome</keyword>
<feature type="transmembrane region" description="Helical" evidence="5">
    <location>
        <begin position="118"/>
        <end position="136"/>
    </location>
</feature>
<dbReference type="RefSeq" id="WP_345457202.1">
    <property type="nucleotide sequence ID" value="NZ_BAABKG010000002.1"/>
</dbReference>
<organism evidence="6 7">
    <name type="scientific">Nocardioides marinquilinus</name>
    <dbReference type="NCBI Taxonomy" id="1210400"/>
    <lineage>
        <taxon>Bacteria</taxon>
        <taxon>Bacillati</taxon>
        <taxon>Actinomycetota</taxon>
        <taxon>Actinomycetes</taxon>
        <taxon>Propionibacteriales</taxon>
        <taxon>Nocardioidaceae</taxon>
        <taxon>Nocardioides</taxon>
    </lineage>
</organism>
<gene>
    <name evidence="6" type="ORF">GCM10023340_17980</name>
</gene>
<evidence type="ECO:0000256" key="1">
    <source>
        <dbReference type="ARBA" id="ARBA00004141"/>
    </source>
</evidence>
<feature type="transmembrane region" description="Helical" evidence="5">
    <location>
        <begin position="46"/>
        <end position="66"/>
    </location>
</feature>
<evidence type="ECO:0000313" key="6">
    <source>
        <dbReference type="EMBL" id="GAA5146700.1"/>
    </source>
</evidence>
<dbReference type="Proteomes" id="UP001500221">
    <property type="component" value="Unassembled WGS sequence"/>
</dbReference>
<evidence type="ECO:0000313" key="7">
    <source>
        <dbReference type="Proteomes" id="UP001500221"/>
    </source>
</evidence>
<feature type="transmembrane region" description="Helical" evidence="5">
    <location>
        <begin position="235"/>
        <end position="254"/>
    </location>
</feature>
<comment type="caution">
    <text evidence="6">The sequence shown here is derived from an EMBL/GenBank/DDBJ whole genome shotgun (WGS) entry which is preliminary data.</text>
</comment>
<feature type="transmembrane region" description="Helical" evidence="5">
    <location>
        <begin position="167"/>
        <end position="189"/>
    </location>
</feature>
<dbReference type="InterPro" id="IPR044878">
    <property type="entry name" value="UbiA_sf"/>
</dbReference>
<dbReference type="EMBL" id="BAABKG010000002">
    <property type="protein sequence ID" value="GAA5146700.1"/>
    <property type="molecule type" value="Genomic_DNA"/>
</dbReference>
<dbReference type="Gene3D" id="1.10.357.140">
    <property type="entry name" value="UbiA prenyltransferase"/>
    <property type="match status" value="1"/>
</dbReference>
<proteinExistence type="predicted"/>
<dbReference type="Gene3D" id="1.20.120.1780">
    <property type="entry name" value="UbiA prenyltransferase"/>
    <property type="match status" value="1"/>
</dbReference>
<dbReference type="Pfam" id="PF01040">
    <property type="entry name" value="UbiA"/>
    <property type="match status" value="1"/>
</dbReference>
<keyword evidence="4 5" id="KW-0472">Membrane</keyword>